<dbReference type="GO" id="GO:0050829">
    <property type="term" value="P:defense response to Gram-negative bacterium"/>
    <property type="evidence" value="ECO:0007669"/>
    <property type="project" value="TreeGrafter"/>
</dbReference>
<dbReference type="GO" id="GO:0031731">
    <property type="term" value="F:CCR6 chemokine receptor binding"/>
    <property type="evidence" value="ECO:0007669"/>
    <property type="project" value="TreeGrafter"/>
</dbReference>
<dbReference type="InterPro" id="IPR001855">
    <property type="entry name" value="Defensin_beta-like"/>
</dbReference>
<evidence type="ECO:0000256" key="6">
    <source>
        <dbReference type="ARBA" id="ARBA00022729"/>
    </source>
</evidence>
<organism evidence="12 13">
    <name type="scientific">Patagioenas fasciata monilis</name>
    <dbReference type="NCBI Taxonomy" id="372326"/>
    <lineage>
        <taxon>Eukaryota</taxon>
        <taxon>Metazoa</taxon>
        <taxon>Chordata</taxon>
        <taxon>Craniata</taxon>
        <taxon>Vertebrata</taxon>
        <taxon>Euteleostomi</taxon>
        <taxon>Archelosauria</taxon>
        <taxon>Archosauria</taxon>
        <taxon>Dinosauria</taxon>
        <taxon>Saurischia</taxon>
        <taxon>Theropoda</taxon>
        <taxon>Coelurosauria</taxon>
        <taxon>Aves</taxon>
        <taxon>Neognathae</taxon>
        <taxon>Neoaves</taxon>
        <taxon>Columbimorphae</taxon>
        <taxon>Columbiformes</taxon>
        <taxon>Columbidae</taxon>
        <taxon>Patagioenas</taxon>
    </lineage>
</organism>
<sequence length="104" mass="11983">MLKRSKRFFQTFLRTTVGFVNRTLRKPQQGIHIPAVTMRILYQLLVVLFVMLQAAAGQRYIPGRFNSCAAQNGICIPGICRRPFYWAGTCSNGLTCCKRGWRRR</sequence>
<keyword evidence="7" id="KW-0211">Defensin</keyword>
<comment type="subcellular location">
    <subcellularLocation>
        <location evidence="1">Cytoplasmic granule</location>
    </subcellularLocation>
    <subcellularLocation>
        <location evidence="2">Secreted</location>
    </subcellularLocation>
</comment>
<dbReference type="Pfam" id="PF00711">
    <property type="entry name" value="Defensin_beta"/>
    <property type="match status" value="1"/>
</dbReference>
<evidence type="ECO:0000256" key="3">
    <source>
        <dbReference type="ARBA" id="ARBA00007371"/>
    </source>
</evidence>
<protein>
    <submittedName>
        <fullName evidence="12">Gallinacin-7 preproprotein</fullName>
    </submittedName>
</protein>
<dbReference type="PANTHER" id="PTHR21388">
    <property type="entry name" value="BETA-DEFENSIN-RELATED"/>
    <property type="match status" value="1"/>
</dbReference>
<accession>A0A1V4JVN1</accession>
<dbReference type="OrthoDB" id="9380907at2759"/>
<proteinExistence type="inferred from homology"/>
<dbReference type="PANTHER" id="PTHR21388:SF9">
    <property type="entry name" value="BETA-DEFENSIN 1"/>
    <property type="match status" value="1"/>
</dbReference>
<dbReference type="EMBL" id="LSYS01006066">
    <property type="protein sequence ID" value="OPJ76135.1"/>
    <property type="molecule type" value="Genomic_DNA"/>
</dbReference>
<evidence type="ECO:0000256" key="1">
    <source>
        <dbReference type="ARBA" id="ARBA00004463"/>
    </source>
</evidence>
<evidence type="ECO:0000259" key="11">
    <source>
        <dbReference type="Pfam" id="PF00711"/>
    </source>
</evidence>
<evidence type="ECO:0000256" key="5">
    <source>
        <dbReference type="ARBA" id="ARBA00022529"/>
    </source>
</evidence>
<keyword evidence="13" id="KW-1185">Reference proteome</keyword>
<dbReference type="GO" id="GO:0050830">
    <property type="term" value="P:defense response to Gram-positive bacterium"/>
    <property type="evidence" value="ECO:0007669"/>
    <property type="project" value="TreeGrafter"/>
</dbReference>
<evidence type="ECO:0000313" key="12">
    <source>
        <dbReference type="EMBL" id="OPJ76135.1"/>
    </source>
</evidence>
<feature type="transmembrane region" description="Helical" evidence="10">
    <location>
        <begin position="40"/>
        <end position="61"/>
    </location>
</feature>
<keyword evidence="8" id="KW-0044">Antibiotic</keyword>
<dbReference type="SUPFAM" id="SSF57392">
    <property type="entry name" value="Defensin-like"/>
    <property type="match status" value="1"/>
</dbReference>
<keyword evidence="10" id="KW-0812">Transmembrane</keyword>
<evidence type="ECO:0000256" key="8">
    <source>
        <dbReference type="ARBA" id="ARBA00023022"/>
    </source>
</evidence>
<evidence type="ECO:0000256" key="7">
    <source>
        <dbReference type="ARBA" id="ARBA00022940"/>
    </source>
</evidence>
<keyword evidence="10" id="KW-0472">Membrane</keyword>
<dbReference type="STRING" id="372326.A0A1V4JVN1"/>
<evidence type="ECO:0000313" key="13">
    <source>
        <dbReference type="Proteomes" id="UP000190648"/>
    </source>
</evidence>
<keyword evidence="6" id="KW-0732">Signal</keyword>
<keyword evidence="10" id="KW-1133">Transmembrane helix</keyword>
<comment type="similarity">
    <text evidence="3">Belongs to the beta-defensin family.</text>
</comment>
<dbReference type="GO" id="GO:0002227">
    <property type="term" value="P:innate immune response in mucosa"/>
    <property type="evidence" value="ECO:0007669"/>
    <property type="project" value="TreeGrafter"/>
</dbReference>
<evidence type="ECO:0000256" key="4">
    <source>
        <dbReference type="ARBA" id="ARBA00022525"/>
    </source>
</evidence>
<dbReference type="GO" id="GO:0005615">
    <property type="term" value="C:extracellular space"/>
    <property type="evidence" value="ECO:0007669"/>
    <property type="project" value="TreeGrafter"/>
</dbReference>
<reference evidence="12 13" key="1">
    <citation type="submission" date="2016-02" db="EMBL/GenBank/DDBJ databases">
        <title>Band-tailed pigeon sequencing and assembly.</title>
        <authorList>
            <person name="Soares A.E."/>
            <person name="Novak B.J."/>
            <person name="Rice E.S."/>
            <person name="O'Connell B."/>
            <person name="Chang D."/>
            <person name="Weber S."/>
            <person name="Shapiro B."/>
        </authorList>
    </citation>
    <scope>NUCLEOTIDE SEQUENCE [LARGE SCALE GENOMIC DNA]</scope>
    <source>
        <strain evidence="12">BTP2013</strain>
        <tissue evidence="12">Blood</tissue>
    </source>
</reference>
<comment type="caution">
    <text evidence="12">The sequence shown here is derived from an EMBL/GenBank/DDBJ whole genome shotgun (WGS) entry which is preliminary data.</text>
</comment>
<keyword evidence="4" id="KW-0964">Secreted</keyword>
<dbReference type="Proteomes" id="UP000190648">
    <property type="component" value="Unassembled WGS sequence"/>
</dbReference>
<gene>
    <name evidence="12" type="primary">AvBD7</name>
    <name evidence="12" type="ORF">AV530_011519</name>
</gene>
<feature type="domain" description="Beta-defensin-like" evidence="11">
    <location>
        <begin position="67"/>
        <end position="98"/>
    </location>
</feature>
<evidence type="ECO:0000256" key="2">
    <source>
        <dbReference type="ARBA" id="ARBA00004613"/>
    </source>
</evidence>
<evidence type="ECO:0000256" key="9">
    <source>
        <dbReference type="ARBA" id="ARBA00023157"/>
    </source>
</evidence>
<evidence type="ECO:0000256" key="10">
    <source>
        <dbReference type="SAM" id="Phobius"/>
    </source>
</evidence>
<keyword evidence="5" id="KW-0929">Antimicrobial</keyword>
<dbReference type="AlphaFoldDB" id="A0A1V4JVN1"/>
<keyword evidence="9" id="KW-1015">Disulfide bond</keyword>
<name>A0A1V4JVN1_PATFA</name>